<reference evidence="3 4" key="1">
    <citation type="submission" date="2012-10" db="EMBL/GenBank/DDBJ databases">
        <authorList>
            <person name="Zafar N."/>
            <person name="Inman J."/>
            <person name="Hall N."/>
            <person name="Lorenzi H."/>
            <person name="Caler E."/>
        </authorList>
    </citation>
    <scope>NUCLEOTIDE SEQUENCE [LARGE SCALE GENOMIC DNA]</scope>
    <source>
        <strain evidence="3 4">IP1</strain>
    </source>
</reference>
<feature type="signal peptide" evidence="2">
    <location>
        <begin position="1"/>
        <end position="16"/>
    </location>
</feature>
<organism evidence="3 4">
    <name type="scientific">Entamoeba invadens IP1</name>
    <dbReference type="NCBI Taxonomy" id="370355"/>
    <lineage>
        <taxon>Eukaryota</taxon>
        <taxon>Amoebozoa</taxon>
        <taxon>Evosea</taxon>
        <taxon>Archamoebae</taxon>
        <taxon>Mastigamoebida</taxon>
        <taxon>Entamoebidae</taxon>
        <taxon>Entamoeba</taxon>
    </lineage>
</organism>
<dbReference type="OrthoDB" id="27214at2759"/>
<evidence type="ECO:0008006" key="5">
    <source>
        <dbReference type="Google" id="ProtNLM"/>
    </source>
</evidence>
<dbReference type="PANTHER" id="PTHR37049:SF4">
    <property type="entry name" value="RHODANESE DOMAIN-CONTAINING PROTEIN"/>
    <property type="match status" value="1"/>
</dbReference>
<proteinExistence type="predicted"/>
<dbReference type="Proteomes" id="UP000014680">
    <property type="component" value="Unassembled WGS sequence"/>
</dbReference>
<dbReference type="KEGG" id="eiv:EIN_200790"/>
<dbReference type="EMBL" id="KB207244">
    <property type="protein sequence ID" value="ELP83641.1"/>
    <property type="molecule type" value="Genomic_DNA"/>
</dbReference>
<evidence type="ECO:0000313" key="4">
    <source>
        <dbReference type="Proteomes" id="UP000014680"/>
    </source>
</evidence>
<accession>L7FJP8</accession>
<gene>
    <name evidence="3" type="ORF">EIN_200790</name>
</gene>
<keyword evidence="4" id="KW-1185">Reference proteome</keyword>
<evidence type="ECO:0000256" key="1">
    <source>
        <dbReference type="SAM" id="Phobius"/>
    </source>
</evidence>
<keyword evidence="2" id="KW-0732">Signal</keyword>
<evidence type="ECO:0000313" key="3">
    <source>
        <dbReference type="EMBL" id="ELP83641.1"/>
    </source>
</evidence>
<dbReference type="RefSeq" id="XP_004182987.1">
    <property type="nucleotide sequence ID" value="XM_004182939.1"/>
</dbReference>
<protein>
    <recommendedName>
        <fullName evidence="5">Tail specific protease domain-containing protein</fullName>
    </recommendedName>
</protein>
<keyword evidence="1" id="KW-0812">Transmembrane</keyword>
<dbReference type="VEuPathDB" id="AmoebaDB:EIN_200790"/>
<feature type="transmembrane region" description="Helical" evidence="1">
    <location>
        <begin position="688"/>
        <end position="708"/>
    </location>
</feature>
<dbReference type="PANTHER" id="PTHR37049">
    <property type="entry name" value="PEPTIDASE S41 FAMILY PROTEIN"/>
    <property type="match status" value="1"/>
</dbReference>
<dbReference type="GeneID" id="14882618"/>
<name>L7FJP8_ENTIV</name>
<dbReference type="AlphaFoldDB" id="L7FJP8"/>
<dbReference type="InterPro" id="IPR052766">
    <property type="entry name" value="S41A_metabolite_peptidase"/>
</dbReference>
<keyword evidence="1" id="KW-0472">Membrane</keyword>
<feature type="chain" id="PRO_5003973436" description="Tail specific protease domain-containing protein" evidence="2">
    <location>
        <begin position="17"/>
        <end position="709"/>
    </location>
</feature>
<sequence length="709" mass="81620">MLFALFLVSVLSQCETQLCTPSAAIGEMKKTMITKLKAQNFFDNMVKYIGAFAFFDIAKNPPQPESMPNYHTPVDIQAEINTINTFIKDSEEQFPLYDLFIRLFKMFALPKDLHFALNIQSNTTTHKIGDFLVINPFTFQLTKDAVYIKVPEKIGRSPVTDFFDKELVTLLKSKDDNNISLSKINGIKATEFIENYAKKYFRMKNTNAAVTLLKNSFVMSKYENFAIEINDMNFMLSFSDKTEVNYTSVFFNTKIKTDKFKETIEKYNKIILKNEITRSRINTQKHKVSGYSGFIGDFIKKTDFSSKQKNGDLFNYSIPDVIACGQRVVSNQKFYILVVYTFNSDFDKFLALTDQCKKLFDESDDPIVVILDNNSGGTVDLSAHIQDSLAPYNVFDVLVSQRISESTEIVMRSGGAAQLLDPKTKKSRIPRQKEYYKEDLGKWYDSPVTDVFVSKSGGESKFVRTQKSVYEKEFKMKYNMKNVRNPNQIIMFTDQFCFSACSFLSKDFRQKNAALLVAYSGLPYSTIQERDVGQSPTVVITDKLIRYNNNTNDENKEKELDEFDEYGFEMQISFSPTYPRNVSFPKIPDEYNIHYPHEYFENEAFEESEESITKFLEEAQRVFEKYRTRCDEGMYIFDDKCIGNKDSVGGHICQNGQYNYNKCVLVGCKNGLELNQTTGFCGNHTSEYFVNSAFGIFVLILSLSLLFLF</sequence>
<keyword evidence="1" id="KW-1133">Transmembrane helix</keyword>
<evidence type="ECO:0000256" key="2">
    <source>
        <dbReference type="SAM" id="SignalP"/>
    </source>
</evidence>